<organism evidence="1 2">
    <name type="scientific">Solanum verrucosum</name>
    <dbReference type="NCBI Taxonomy" id="315347"/>
    <lineage>
        <taxon>Eukaryota</taxon>
        <taxon>Viridiplantae</taxon>
        <taxon>Streptophyta</taxon>
        <taxon>Embryophyta</taxon>
        <taxon>Tracheophyta</taxon>
        <taxon>Spermatophyta</taxon>
        <taxon>Magnoliopsida</taxon>
        <taxon>eudicotyledons</taxon>
        <taxon>Gunneridae</taxon>
        <taxon>Pentapetalae</taxon>
        <taxon>asterids</taxon>
        <taxon>lamiids</taxon>
        <taxon>Solanales</taxon>
        <taxon>Solanaceae</taxon>
        <taxon>Solanoideae</taxon>
        <taxon>Solaneae</taxon>
        <taxon>Solanum</taxon>
    </lineage>
</organism>
<evidence type="ECO:0008006" key="3">
    <source>
        <dbReference type="Google" id="ProtNLM"/>
    </source>
</evidence>
<keyword evidence="2" id="KW-1185">Reference proteome</keyword>
<dbReference type="AlphaFoldDB" id="A0AAF0V8I3"/>
<evidence type="ECO:0000313" key="1">
    <source>
        <dbReference type="EMBL" id="WMV59114.1"/>
    </source>
</evidence>
<evidence type="ECO:0000313" key="2">
    <source>
        <dbReference type="Proteomes" id="UP001234989"/>
    </source>
</evidence>
<name>A0AAF0V8I3_SOLVR</name>
<reference evidence="1" key="1">
    <citation type="submission" date="2023-08" db="EMBL/GenBank/DDBJ databases">
        <title>A de novo genome assembly of Solanum verrucosum Schlechtendal, a Mexican diploid species geographically isolated from the other diploid A-genome species in potato relatives.</title>
        <authorList>
            <person name="Hosaka K."/>
        </authorList>
    </citation>
    <scope>NUCLEOTIDE SEQUENCE</scope>
    <source>
        <tissue evidence="1">Young leaves</tissue>
    </source>
</reference>
<proteinExistence type="predicted"/>
<dbReference type="EMBL" id="CP133623">
    <property type="protein sequence ID" value="WMV59114.1"/>
    <property type="molecule type" value="Genomic_DNA"/>
</dbReference>
<gene>
    <name evidence="1" type="ORF">MTR67_052499</name>
</gene>
<sequence length="164" mass="18994">MEGGGLSKHAASTNKNWKSESDFQFDVGRGRHLRTVFGTQMVDNKFLYLKTFLPTARQPLKYHPFFEDRDIDSLEDKYVLFEENIFKVFLQNLKNVKVMSFCSRTRSSDATKLRLFLKFFLEHATNLEKLVIVPEHKDCNSCSTNTSNLMKHLLAFPTSAIISF</sequence>
<accession>A0AAF0V8I3</accession>
<protein>
    <recommendedName>
        <fullName evidence="3">FBD domain-containing protein</fullName>
    </recommendedName>
</protein>
<dbReference type="Proteomes" id="UP001234989">
    <property type="component" value="Chromosome 12"/>
</dbReference>